<evidence type="ECO:0000313" key="4">
    <source>
        <dbReference type="Proteomes" id="UP000030008"/>
    </source>
</evidence>
<sequence>MTEYLPYILVMAVVTYLIRMLPLTFFQKEIKSPFIKSFLFYVPYAVLGAMTFPAIFTATGHTLASCAGCFVGLVLAYQGKGLLSVAVASCITAYLAACIF</sequence>
<keyword evidence="1" id="KW-0812">Transmembrane</keyword>
<organism evidence="2 4">
    <name type="scientific">Clostridium innocuum</name>
    <dbReference type="NCBI Taxonomy" id="1522"/>
    <lineage>
        <taxon>Bacteria</taxon>
        <taxon>Bacillati</taxon>
        <taxon>Bacillota</taxon>
        <taxon>Clostridia</taxon>
        <taxon>Eubacteriales</taxon>
        <taxon>Clostridiaceae</taxon>
        <taxon>Clostridium</taxon>
    </lineage>
</organism>
<evidence type="ECO:0000313" key="5">
    <source>
        <dbReference type="Proteomes" id="UP000503330"/>
    </source>
</evidence>
<reference evidence="2 4" key="1">
    <citation type="submission" date="2014-08" db="EMBL/GenBank/DDBJ databases">
        <title>Clostridium innocuum, an unnegligible vancomycin-resistant pathogen causing extra-intestinal infections.</title>
        <authorList>
            <person name="Feng Y."/>
            <person name="Chiu C.-H."/>
        </authorList>
    </citation>
    <scope>NUCLEOTIDE SEQUENCE [LARGE SCALE GENOMIC DNA]</scope>
    <source>
        <strain evidence="2 4">AN88</strain>
    </source>
</reference>
<keyword evidence="1" id="KW-0472">Membrane</keyword>
<feature type="transmembrane region" description="Helical" evidence="1">
    <location>
        <begin position="81"/>
        <end position="99"/>
    </location>
</feature>
<dbReference type="EMBL" id="CP048838">
    <property type="protein sequence ID" value="QJA01876.1"/>
    <property type="molecule type" value="Genomic_DNA"/>
</dbReference>
<protein>
    <submittedName>
        <fullName evidence="3">AzlD domain-containing protein</fullName>
    </submittedName>
    <submittedName>
        <fullName evidence="2">Branched-chain amino acid transporter</fullName>
    </submittedName>
</protein>
<accession>A0A099I513</accession>
<dbReference type="Proteomes" id="UP000030008">
    <property type="component" value="Unassembled WGS sequence"/>
</dbReference>
<reference evidence="3 5" key="2">
    <citation type="submission" date="2020-02" db="EMBL/GenBank/DDBJ databases">
        <authorList>
            <person name="Kociolek L.K."/>
            <person name="Ozer E.A."/>
        </authorList>
    </citation>
    <scope>NUCLEOTIDE SEQUENCE [LARGE SCALE GENOMIC DNA]</scope>
    <source>
        <strain evidence="3 5">ATCC 14501</strain>
    </source>
</reference>
<dbReference type="Pfam" id="PF05437">
    <property type="entry name" value="AzlD"/>
    <property type="match status" value="1"/>
</dbReference>
<dbReference type="Proteomes" id="UP000503330">
    <property type="component" value="Chromosome"/>
</dbReference>
<dbReference type="InterPro" id="IPR008407">
    <property type="entry name" value="Brnchd-chn_aa_trnsp_AzlD"/>
</dbReference>
<keyword evidence="1" id="KW-1133">Transmembrane helix</keyword>
<proteinExistence type="predicted"/>
<dbReference type="GeneID" id="61924927"/>
<feature type="transmembrane region" description="Helical" evidence="1">
    <location>
        <begin position="38"/>
        <end position="61"/>
    </location>
</feature>
<evidence type="ECO:0000313" key="3">
    <source>
        <dbReference type="EMBL" id="QJA01876.1"/>
    </source>
</evidence>
<dbReference type="AlphaFoldDB" id="A0A099I513"/>
<dbReference type="EMBL" id="JQIF01000053">
    <property type="protein sequence ID" value="KGJ52785.1"/>
    <property type="molecule type" value="Genomic_DNA"/>
</dbReference>
<evidence type="ECO:0000256" key="1">
    <source>
        <dbReference type="SAM" id="Phobius"/>
    </source>
</evidence>
<evidence type="ECO:0000313" key="2">
    <source>
        <dbReference type="EMBL" id="KGJ52785.1"/>
    </source>
</evidence>
<feature type="transmembrane region" description="Helical" evidence="1">
    <location>
        <begin position="6"/>
        <end position="26"/>
    </location>
</feature>
<gene>
    <name evidence="2" type="ORF">CIAN88_12785</name>
    <name evidence="3" type="ORF">G4D54_05280</name>
</gene>
<dbReference type="RefSeq" id="WP_002608001.1">
    <property type="nucleotide sequence ID" value="NZ_BAAACC010000030.1"/>
</dbReference>
<name>A0A099I513_CLOIN</name>